<dbReference type="RefSeq" id="WP_119766027.1">
    <property type="nucleotide sequence ID" value="NZ_QYUJ01000014.1"/>
</dbReference>
<evidence type="ECO:0000256" key="1">
    <source>
        <dbReference type="SAM" id="SignalP"/>
    </source>
</evidence>
<feature type="signal peptide" evidence="1">
    <location>
        <begin position="1"/>
        <end position="20"/>
    </location>
</feature>
<organism evidence="2 3">
    <name type="scientific">Deinococcus cavernae</name>
    <dbReference type="NCBI Taxonomy" id="2320857"/>
    <lineage>
        <taxon>Bacteria</taxon>
        <taxon>Thermotogati</taxon>
        <taxon>Deinococcota</taxon>
        <taxon>Deinococci</taxon>
        <taxon>Deinococcales</taxon>
        <taxon>Deinococcaceae</taxon>
        <taxon>Deinococcus</taxon>
    </lineage>
</organism>
<sequence length="159" mass="17046">MPRLFLALLGITALSLSACAPAPLTARTAPPASGTCAPGTRPVTGIAVQSVFDGDYGPQLTQYLTRRLNEEGFRAYRSTDYPDVNAASISITGLIDHWANAQDQAAPRVGAADILISDRNTGTTLNRFQLQQSGVFFAPSLPDYGEGLLSEIQRRYCQV</sequence>
<evidence type="ECO:0000313" key="2">
    <source>
        <dbReference type="EMBL" id="RJF73293.1"/>
    </source>
</evidence>
<proteinExistence type="predicted"/>
<gene>
    <name evidence="2" type="ORF">D3875_18770</name>
</gene>
<protein>
    <submittedName>
        <fullName evidence="2">Uncharacterized protein</fullName>
    </submittedName>
</protein>
<dbReference type="EMBL" id="QYUJ01000014">
    <property type="protein sequence ID" value="RJF73293.1"/>
    <property type="molecule type" value="Genomic_DNA"/>
</dbReference>
<comment type="caution">
    <text evidence="2">The sequence shown here is derived from an EMBL/GenBank/DDBJ whole genome shotgun (WGS) entry which is preliminary data.</text>
</comment>
<accession>A0A418VB00</accession>
<keyword evidence="1" id="KW-0732">Signal</keyword>
<reference evidence="2 3" key="1">
    <citation type="submission" date="2018-09" db="EMBL/GenBank/DDBJ databases">
        <authorList>
            <person name="Zhu H."/>
        </authorList>
    </citation>
    <scope>NUCLEOTIDE SEQUENCE [LARGE SCALE GENOMIC DNA]</scope>
    <source>
        <strain evidence="2 3">K2S05-167</strain>
    </source>
</reference>
<name>A0A418VB00_9DEIO</name>
<feature type="chain" id="PRO_5019579400" evidence="1">
    <location>
        <begin position="21"/>
        <end position="159"/>
    </location>
</feature>
<dbReference type="AlphaFoldDB" id="A0A418VB00"/>
<dbReference type="PROSITE" id="PS51257">
    <property type="entry name" value="PROKAR_LIPOPROTEIN"/>
    <property type="match status" value="1"/>
</dbReference>
<keyword evidence="3" id="KW-1185">Reference proteome</keyword>
<dbReference type="Proteomes" id="UP000286287">
    <property type="component" value="Unassembled WGS sequence"/>
</dbReference>
<evidence type="ECO:0000313" key="3">
    <source>
        <dbReference type="Proteomes" id="UP000286287"/>
    </source>
</evidence>